<dbReference type="AlphaFoldDB" id="A0A5C1AGZ7"/>
<dbReference type="Proteomes" id="UP000324974">
    <property type="component" value="Chromosome"/>
</dbReference>
<protein>
    <submittedName>
        <fullName evidence="1">Uncharacterized protein</fullName>
    </submittedName>
</protein>
<keyword evidence="2" id="KW-1185">Reference proteome</keyword>
<name>A0A5C1AGZ7_9BACT</name>
<gene>
    <name evidence="1" type="ORF">PX52LOC_05516</name>
</gene>
<evidence type="ECO:0000313" key="1">
    <source>
        <dbReference type="EMBL" id="QEL18491.1"/>
    </source>
</evidence>
<sequence>MFAGATPMSPEELQSRYVAEIEKRGVDDKYIDGVEERELMQIAIQHGFSTDRARTFLADVCRERGYVIEAVVVQQIREKLLAKARRNRAIRQSAFESVVREASNLVGCTTRTEGDVRKLVMTTMDDSGIARIKKWWGGDWYSRMKRDLGLA</sequence>
<accession>A0A5C1AGZ7</accession>
<proteinExistence type="predicted"/>
<dbReference type="KEGG" id="lrs:PX52LOC_05516"/>
<reference evidence="2" key="1">
    <citation type="submission" date="2019-08" db="EMBL/GenBank/DDBJ databases">
        <title>Limnoglobus roseus gen. nov., sp. nov., a novel freshwater planctomycete with a giant genome from the family Gemmataceae.</title>
        <authorList>
            <person name="Kulichevskaya I.S."/>
            <person name="Naumoff D.G."/>
            <person name="Miroshnikov K."/>
            <person name="Ivanova A."/>
            <person name="Philippov D.A."/>
            <person name="Hakobyan A."/>
            <person name="Rijpstra I.C."/>
            <person name="Sinninghe Damste J.S."/>
            <person name="Liesack W."/>
            <person name="Dedysh S.N."/>
        </authorList>
    </citation>
    <scope>NUCLEOTIDE SEQUENCE [LARGE SCALE GENOMIC DNA]</scope>
    <source>
        <strain evidence="2">PX52</strain>
    </source>
</reference>
<organism evidence="1 2">
    <name type="scientific">Limnoglobus roseus</name>
    <dbReference type="NCBI Taxonomy" id="2598579"/>
    <lineage>
        <taxon>Bacteria</taxon>
        <taxon>Pseudomonadati</taxon>
        <taxon>Planctomycetota</taxon>
        <taxon>Planctomycetia</taxon>
        <taxon>Gemmatales</taxon>
        <taxon>Gemmataceae</taxon>
        <taxon>Limnoglobus</taxon>
    </lineage>
</organism>
<evidence type="ECO:0000313" key="2">
    <source>
        <dbReference type="Proteomes" id="UP000324974"/>
    </source>
</evidence>
<dbReference type="EMBL" id="CP042425">
    <property type="protein sequence ID" value="QEL18491.1"/>
    <property type="molecule type" value="Genomic_DNA"/>
</dbReference>